<evidence type="ECO:0000313" key="1">
    <source>
        <dbReference type="EMBL" id="KAF0889372.1"/>
    </source>
</evidence>
<accession>A0A6G1BNE9</accession>
<proteinExistence type="predicted"/>
<keyword evidence="2" id="KW-1185">Reference proteome</keyword>
<reference evidence="1 2" key="1">
    <citation type="submission" date="2019-11" db="EMBL/GenBank/DDBJ databases">
        <title>Whole genome sequence of Oryza granulata.</title>
        <authorList>
            <person name="Li W."/>
        </authorList>
    </citation>
    <scope>NUCLEOTIDE SEQUENCE [LARGE SCALE GENOMIC DNA]</scope>
    <source>
        <strain evidence="2">cv. Menghai</strain>
        <tissue evidence="1">Leaf</tissue>
    </source>
</reference>
<organism evidence="1 2">
    <name type="scientific">Oryza meyeriana var. granulata</name>
    <dbReference type="NCBI Taxonomy" id="110450"/>
    <lineage>
        <taxon>Eukaryota</taxon>
        <taxon>Viridiplantae</taxon>
        <taxon>Streptophyta</taxon>
        <taxon>Embryophyta</taxon>
        <taxon>Tracheophyta</taxon>
        <taxon>Spermatophyta</taxon>
        <taxon>Magnoliopsida</taxon>
        <taxon>Liliopsida</taxon>
        <taxon>Poales</taxon>
        <taxon>Poaceae</taxon>
        <taxon>BOP clade</taxon>
        <taxon>Oryzoideae</taxon>
        <taxon>Oryzeae</taxon>
        <taxon>Oryzinae</taxon>
        <taxon>Oryza</taxon>
        <taxon>Oryza meyeriana</taxon>
    </lineage>
</organism>
<evidence type="ECO:0000313" key="2">
    <source>
        <dbReference type="Proteomes" id="UP000479710"/>
    </source>
</evidence>
<protein>
    <submittedName>
        <fullName evidence="1">Uncharacterized protein</fullName>
    </submittedName>
</protein>
<comment type="caution">
    <text evidence="1">The sequence shown here is derived from an EMBL/GenBank/DDBJ whole genome shotgun (WGS) entry which is preliminary data.</text>
</comment>
<gene>
    <name evidence="1" type="ORF">E2562_023672</name>
</gene>
<dbReference type="Proteomes" id="UP000479710">
    <property type="component" value="Unassembled WGS sequence"/>
</dbReference>
<dbReference type="AlphaFoldDB" id="A0A6G1BNE9"/>
<dbReference type="EMBL" id="SPHZ02000012">
    <property type="protein sequence ID" value="KAF0889372.1"/>
    <property type="molecule type" value="Genomic_DNA"/>
</dbReference>
<name>A0A6G1BNE9_9ORYZ</name>
<sequence length="71" mass="7609">MQKVASDKCSCERAAGILKSSSSQKVGFINLVFCYLRCHVPAHACVKDTLAAPWRAAQFRKESSTSACTGG</sequence>